<evidence type="ECO:0000256" key="7">
    <source>
        <dbReference type="ARBA" id="ARBA00034138"/>
    </source>
</evidence>
<evidence type="ECO:0000259" key="10">
    <source>
        <dbReference type="Pfam" id="PF02784"/>
    </source>
</evidence>
<evidence type="ECO:0000256" key="2">
    <source>
        <dbReference type="ARBA" id="ARBA00008872"/>
    </source>
</evidence>
<dbReference type="InterPro" id="IPR022644">
    <property type="entry name" value="De-COase2_N"/>
</dbReference>
<evidence type="ECO:0000313" key="11">
    <source>
        <dbReference type="EMBL" id="GIX92708.1"/>
    </source>
</evidence>
<accession>A0AAV4P892</accession>
<evidence type="ECO:0000256" key="6">
    <source>
        <dbReference type="ARBA" id="ARBA00034115"/>
    </source>
</evidence>
<evidence type="ECO:0000256" key="9">
    <source>
        <dbReference type="ARBA" id="ARBA00049127"/>
    </source>
</evidence>
<dbReference type="PRINTS" id="PR01179">
    <property type="entry name" value="ODADCRBXLASE"/>
</dbReference>
<dbReference type="PANTHER" id="PTHR11482">
    <property type="entry name" value="ARGININE/DIAMINOPIMELATE/ORNITHINE DECARBOXYLASE"/>
    <property type="match status" value="1"/>
</dbReference>
<name>A0AAV4P892_CAEEX</name>
<evidence type="ECO:0000313" key="12">
    <source>
        <dbReference type="Proteomes" id="UP001054945"/>
    </source>
</evidence>
<sequence length="184" mass="20779">MSNIVKGTSDGSARCLKSEIKQSWTLSKTASAKRIMTFHFYVADFSDVLYKCRYWKNKLPRVEPYYAVKCNSDPMLLSLLVSLGIRFDCASKGEIDAALAAGAEPSDIIIYAHPFKSNTFLRYAASSVNVDLMTFDCEQELVKIKRVFPQARQSCEQPFAYAKAIGMAKDLLTWQKIWDTTSPF</sequence>
<dbReference type="Gene3D" id="3.20.20.10">
    <property type="entry name" value="Alanine racemase"/>
    <property type="match status" value="1"/>
</dbReference>
<dbReference type="EC" id="4.1.1.17" evidence="7"/>
<keyword evidence="12" id="KW-1185">Reference proteome</keyword>
<dbReference type="PRINTS" id="PR01182">
    <property type="entry name" value="ORNDCRBXLASE"/>
</dbReference>
<keyword evidence="3" id="KW-0663">Pyridoxal phosphate</keyword>
<comment type="cofactor">
    <cofactor evidence="1">
        <name>pyridoxal 5'-phosphate</name>
        <dbReference type="ChEBI" id="CHEBI:597326"/>
    </cofactor>
</comment>
<feature type="domain" description="Orn/DAP/Arg decarboxylase 2 N-terminal" evidence="10">
    <location>
        <begin position="47"/>
        <end position="152"/>
    </location>
</feature>
<dbReference type="AlphaFoldDB" id="A0AAV4P892"/>
<evidence type="ECO:0000256" key="8">
    <source>
        <dbReference type="ARBA" id="ARBA00046672"/>
    </source>
</evidence>
<protein>
    <recommendedName>
        <fullName evidence="7">ornithine decarboxylase</fullName>
        <ecNumber evidence="7">4.1.1.17</ecNumber>
    </recommendedName>
</protein>
<evidence type="ECO:0000256" key="5">
    <source>
        <dbReference type="ARBA" id="ARBA00023239"/>
    </source>
</evidence>
<proteinExistence type="inferred from homology"/>
<dbReference type="EMBL" id="BPLR01021713">
    <property type="protein sequence ID" value="GIX92708.1"/>
    <property type="molecule type" value="Genomic_DNA"/>
</dbReference>
<comment type="caution">
    <text evidence="11">The sequence shown here is derived from an EMBL/GenBank/DDBJ whole genome shotgun (WGS) entry which is preliminary data.</text>
</comment>
<dbReference type="Proteomes" id="UP001054945">
    <property type="component" value="Unassembled WGS sequence"/>
</dbReference>
<evidence type="ECO:0000256" key="3">
    <source>
        <dbReference type="ARBA" id="ARBA00022898"/>
    </source>
</evidence>
<dbReference type="GO" id="GO:0005737">
    <property type="term" value="C:cytoplasm"/>
    <property type="evidence" value="ECO:0007669"/>
    <property type="project" value="TreeGrafter"/>
</dbReference>
<dbReference type="SUPFAM" id="SSF51419">
    <property type="entry name" value="PLP-binding barrel"/>
    <property type="match status" value="1"/>
</dbReference>
<keyword evidence="4" id="KW-0620">Polyamine biosynthesis</keyword>
<keyword evidence="5" id="KW-0456">Lyase</keyword>
<evidence type="ECO:0000256" key="1">
    <source>
        <dbReference type="ARBA" id="ARBA00001933"/>
    </source>
</evidence>
<organism evidence="11 12">
    <name type="scientific">Caerostris extrusa</name>
    <name type="common">Bark spider</name>
    <name type="synonym">Caerostris bankana</name>
    <dbReference type="NCBI Taxonomy" id="172846"/>
    <lineage>
        <taxon>Eukaryota</taxon>
        <taxon>Metazoa</taxon>
        <taxon>Ecdysozoa</taxon>
        <taxon>Arthropoda</taxon>
        <taxon>Chelicerata</taxon>
        <taxon>Arachnida</taxon>
        <taxon>Araneae</taxon>
        <taxon>Araneomorphae</taxon>
        <taxon>Entelegynae</taxon>
        <taxon>Araneoidea</taxon>
        <taxon>Araneidae</taxon>
        <taxon>Caerostris</taxon>
    </lineage>
</organism>
<gene>
    <name evidence="11" type="primary">spe1</name>
    <name evidence="11" type="ORF">CEXT_397811</name>
</gene>
<dbReference type="GO" id="GO:0033387">
    <property type="term" value="P:putrescine biosynthetic process from arginine, via ornithine"/>
    <property type="evidence" value="ECO:0007669"/>
    <property type="project" value="TreeGrafter"/>
</dbReference>
<dbReference type="GO" id="GO:0004586">
    <property type="term" value="F:ornithine decarboxylase activity"/>
    <property type="evidence" value="ECO:0007669"/>
    <property type="project" value="UniProtKB-EC"/>
</dbReference>
<dbReference type="Pfam" id="PF02784">
    <property type="entry name" value="Orn_Arg_deC_N"/>
    <property type="match status" value="1"/>
</dbReference>
<dbReference type="PROSITE" id="PS00878">
    <property type="entry name" value="ODR_DC_2_1"/>
    <property type="match status" value="1"/>
</dbReference>
<comment type="pathway">
    <text evidence="6">Amine and polyamine biosynthesis; putrescine biosynthesis via L-ornithine pathway; putrescine from L-ornithine: step 1/1.</text>
</comment>
<dbReference type="InterPro" id="IPR002433">
    <property type="entry name" value="Orn_de-COase"/>
</dbReference>
<dbReference type="InterPro" id="IPR000183">
    <property type="entry name" value="Orn/DAP/Arg_de-COase"/>
</dbReference>
<dbReference type="InterPro" id="IPR029066">
    <property type="entry name" value="PLP-binding_barrel"/>
</dbReference>
<comment type="subunit">
    <text evidence="8">Homodimer. Only the dimer is catalytically active, as the active sites are constructed of residues from both monomers.</text>
</comment>
<evidence type="ECO:0000256" key="4">
    <source>
        <dbReference type="ARBA" id="ARBA00023115"/>
    </source>
</evidence>
<dbReference type="InterPro" id="IPR022653">
    <property type="entry name" value="De-COase2_pyr-phos_BS"/>
</dbReference>
<comment type="similarity">
    <text evidence="2">Belongs to the Orn/Lys/Arg decarboxylase class-II family.</text>
</comment>
<comment type="catalytic activity">
    <reaction evidence="9">
        <text>L-ornithine + H(+) = putrescine + CO2</text>
        <dbReference type="Rhea" id="RHEA:22964"/>
        <dbReference type="ChEBI" id="CHEBI:15378"/>
        <dbReference type="ChEBI" id="CHEBI:16526"/>
        <dbReference type="ChEBI" id="CHEBI:46911"/>
        <dbReference type="ChEBI" id="CHEBI:326268"/>
        <dbReference type="EC" id="4.1.1.17"/>
    </reaction>
</comment>
<dbReference type="PANTHER" id="PTHR11482:SF6">
    <property type="entry name" value="ORNITHINE DECARBOXYLASE 1-RELATED"/>
    <property type="match status" value="1"/>
</dbReference>
<reference evidence="11 12" key="1">
    <citation type="submission" date="2021-06" db="EMBL/GenBank/DDBJ databases">
        <title>Caerostris extrusa draft genome.</title>
        <authorList>
            <person name="Kono N."/>
            <person name="Arakawa K."/>
        </authorList>
    </citation>
    <scope>NUCLEOTIDE SEQUENCE [LARGE SCALE GENOMIC DNA]</scope>
</reference>